<name>A0A1X4NFB1_9RHOB</name>
<organism evidence="1 2">
    <name type="scientific">Marivita geojedonensis</name>
    <dbReference type="NCBI Taxonomy" id="1123756"/>
    <lineage>
        <taxon>Bacteria</taxon>
        <taxon>Pseudomonadati</taxon>
        <taxon>Pseudomonadota</taxon>
        <taxon>Alphaproteobacteria</taxon>
        <taxon>Rhodobacterales</taxon>
        <taxon>Roseobacteraceae</taxon>
        <taxon>Marivita</taxon>
    </lineage>
</organism>
<keyword evidence="2" id="KW-1185">Reference proteome</keyword>
<comment type="caution">
    <text evidence="1">The sequence shown here is derived from an EMBL/GenBank/DDBJ whole genome shotgun (WGS) entry which is preliminary data.</text>
</comment>
<dbReference type="OrthoDB" id="7871041at2"/>
<evidence type="ECO:0000313" key="2">
    <source>
        <dbReference type="Proteomes" id="UP000193926"/>
    </source>
</evidence>
<reference evidence="1 2" key="1">
    <citation type="submission" date="2014-03" db="EMBL/GenBank/DDBJ databases">
        <title>The draft genome sequence of Marivita geojedonensis KCTC 23882.</title>
        <authorList>
            <person name="Lai Q."/>
            <person name="Shao Z."/>
        </authorList>
    </citation>
    <scope>NUCLEOTIDE SEQUENCE [LARGE SCALE GENOMIC DNA]</scope>
    <source>
        <strain evidence="1 2">DPG-138</strain>
    </source>
</reference>
<gene>
    <name evidence="1" type="ORF">MGEO_17815</name>
</gene>
<dbReference type="AlphaFoldDB" id="A0A1X4NFB1"/>
<proteinExistence type="predicted"/>
<accession>A0A1X4NFB1</accession>
<protein>
    <submittedName>
        <fullName evidence="1">Uncharacterized protein</fullName>
    </submittedName>
</protein>
<dbReference type="RefSeq" id="WP_085640922.1">
    <property type="nucleotide sequence ID" value="NZ_JFKC01000025.1"/>
</dbReference>
<sequence length="77" mass="8758">MDWTELTENWNGALARLEARFPLLNRDSLPHPPESLSGLTRHLADTHDLTALEVREELTDWLFVESLARQASEFGLG</sequence>
<dbReference type="EMBL" id="JFKC01000025">
    <property type="protein sequence ID" value="OSQ45753.1"/>
    <property type="molecule type" value="Genomic_DNA"/>
</dbReference>
<evidence type="ECO:0000313" key="1">
    <source>
        <dbReference type="EMBL" id="OSQ45753.1"/>
    </source>
</evidence>
<dbReference type="Proteomes" id="UP000193926">
    <property type="component" value="Unassembled WGS sequence"/>
</dbReference>